<proteinExistence type="predicted"/>
<evidence type="ECO:0000313" key="1">
    <source>
        <dbReference type="EMBL" id="QKM66390.1"/>
    </source>
</evidence>
<protein>
    <submittedName>
        <fullName evidence="1">Uncharacterized protein</fullName>
    </submittedName>
</protein>
<sequence>MKNPAGITDGQMVFFEDPAVDKLLGMVLALAGEIYVQRDRIRVLEHLLTENGTLPAGAAESYPVPDAAAGEWRAERDAFFDRILTPLAADYLGPEATHRAADARRRAAGS</sequence>
<accession>A0A7G3UB88</accession>
<dbReference type="RefSeq" id="WP_130584758.1">
    <property type="nucleotide sequence ID" value="NZ_CP029159.1"/>
</dbReference>
<evidence type="ECO:0000313" key="2">
    <source>
        <dbReference type="Proteomes" id="UP000005940"/>
    </source>
</evidence>
<dbReference type="Proteomes" id="UP000005940">
    <property type="component" value="Chromosome"/>
</dbReference>
<dbReference type="EMBL" id="CP029159">
    <property type="protein sequence ID" value="QKM66390.1"/>
    <property type="molecule type" value="Genomic_DNA"/>
</dbReference>
<name>A0A7G3UB88_STRT9</name>
<keyword evidence="2" id="KW-1185">Reference proteome</keyword>
<organism evidence="1 2">
    <name type="scientific">Streptomyces tsukubensis (strain DSM 42081 / NBRC 108919 / NRRL 18488 / 9993)</name>
    <dbReference type="NCBI Taxonomy" id="1114943"/>
    <lineage>
        <taxon>Bacteria</taxon>
        <taxon>Bacillati</taxon>
        <taxon>Actinomycetota</taxon>
        <taxon>Actinomycetes</taxon>
        <taxon>Kitasatosporales</taxon>
        <taxon>Streptomycetaceae</taxon>
        <taxon>Streptomyces</taxon>
    </lineage>
</organism>
<gene>
    <name evidence="1" type="ORF">STSU_003650</name>
</gene>
<reference evidence="1 2" key="1">
    <citation type="journal article" date="2012" name="J. Bacteriol.">
        <title>Draft genome of Streptomyces tsukubaensis NRRL 18488, the producer of the clinically important immunosuppressant tacrolimus (FK506).</title>
        <authorList>
            <person name="Barreiro C."/>
            <person name="Prieto C."/>
            <person name="Sola-Landa A."/>
            <person name="Solera E."/>
            <person name="Martinez-Castro M."/>
            <person name="Perez-Redondo R."/>
            <person name="Garcia-Estrada C."/>
            <person name="Aparicio J.F."/>
            <person name="Fernandez-Martinez L.T."/>
            <person name="Santos-Aberturas J."/>
            <person name="Salehi-Najafabadi Z."/>
            <person name="Rodriguez-Garcia A."/>
            <person name="Tauch A."/>
            <person name="Martin J.F."/>
        </authorList>
    </citation>
    <scope>NUCLEOTIDE SEQUENCE [LARGE SCALE GENOMIC DNA]</scope>
    <source>
        <strain evidence="2">DSM 42081 / NBRC 108919 / NRRL 18488 / 9993</strain>
    </source>
</reference>
<dbReference type="AlphaFoldDB" id="A0A7G3UB88"/>